<proteinExistence type="predicted"/>
<dbReference type="Proteomes" id="UP000295807">
    <property type="component" value="Unassembled WGS sequence"/>
</dbReference>
<dbReference type="AlphaFoldDB" id="A0A4R3KYE9"/>
<evidence type="ECO:0000313" key="2">
    <source>
        <dbReference type="Proteomes" id="UP000295807"/>
    </source>
</evidence>
<dbReference type="EMBL" id="SMAD01000002">
    <property type="protein sequence ID" value="TCS89022.1"/>
    <property type="molecule type" value="Genomic_DNA"/>
</dbReference>
<reference evidence="1 2" key="1">
    <citation type="submission" date="2019-03" db="EMBL/GenBank/DDBJ databases">
        <title>Genomic Encyclopedia of Type Strains, Phase IV (KMG-IV): sequencing the most valuable type-strain genomes for metagenomic binning, comparative biology and taxonomic classification.</title>
        <authorList>
            <person name="Goeker M."/>
        </authorList>
    </citation>
    <scope>NUCLEOTIDE SEQUENCE [LARGE SCALE GENOMIC DNA]</scope>
    <source>
        <strain evidence="1 2">DSM 21100</strain>
    </source>
</reference>
<protein>
    <submittedName>
        <fullName evidence="1">Uncharacterized protein</fullName>
    </submittedName>
</protein>
<keyword evidence="2" id="KW-1185">Reference proteome</keyword>
<organism evidence="1 2">
    <name type="scientific">Anseongella ginsenosidimutans</name>
    <dbReference type="NCBI Taxonomy" id="496056"/>
    <lineage>
        <taxon>Bacteria</taxon>
        <taxon>Pseudomonadati</taxon>
        <taxon>Bacteroidota</taxon>
        <taxon>Sphingobacteriia</taxon>
        <taxon>Sphingobacteriales</taxon>
        <taxon>Sphingobacteriaceae</taxon>
        <taxon>Anseongella</taxon>
    </lineage>
</organism>
<comment type="caution">
    <text evidence="1">The sequence shown here is derived from an EMBL/GenBank/DDBJ whole genome shotgun (WGS) entry which is preliminary data.</text>
</comment>
<name>A0A4R3KYE9_9SPHI</name>
<sequence length="36" mass="4235">MIGFVLCVVKLCYPQMEMVPNFKRKVGKCVTFSYKF</sequence>
<gene>
    <name evidence="1" type="ORF">EDD80_102213</name>
</gene>
<evidence type="ECO:0000313" key="1">
    <source>
        <dbReference type="EMBL" id="TCS89022.1"/>
    </source>
</evidence>
<accession>A0A4R3KYE9</accession>